<feature type="domain" description="Cupin type-2" evidence="1">
    <location>
        <begin position="39"/>
        <end position="94"/>
    </location>
</feature>
<dbReference type="RefSeq" id="WP_274336847.1">
    <property type="nucleotide sequence ID" value="NZ_CP118106.1"/>
</dbReference>
<organism evidence="2 3">
    <name type="scientific">Paenibacillus urinalis</name>
    <dbReference type="NCBI Taxonomy" id="521520"/>
    <lineage>
        <taxon>Bacteria</taxon>
        <taxon>Bacillati</taxon>
        <taxon>Bacillota</taxon>
        <taxon>Bacilli</taxon>
        <taxon>Bacillales</taxon>
        <taxon>Paenibacillaceae</taxon>
        <taxon>Paenibacillus</taxon>
    </lineage>
</organism>
<dbReference type="InterPro" id="IPR011051">
    <property type="entry name" value="RmlC_Cupin_sf"/>
</dbReference>
<dbReference type="EMBL" id="CP118108">
    <property type="protein sequence ID" value="WDI03699.1"/>
    <property type="molecule type" value="Genomic_DNA"/>
</dbReference>
<sequence>MKIYHFGPEQGRQVTAYDSHNLSLTGILHHSHNVRMACMRLGPEGLIGMHPASTHQLFLVIEGEGMVTGREGLPYRIKPGFAAFWEQGEHHETRSQLGLTAFVVEGDLSDLKMKEVEWSNA</sequence>
<dbReference type="Pfam" id="PF07883">
    <property type="entry name" value="Cupin_2"/>
    <property type="match status" value="1"/>
</dbReference>
<evidence type="ECO:0000313" key="3">
    <source>
        <dbReference type="Proteomes" id="UP001221519"/>
    </source>
</evidence>
<evidence type="ECO:0000313" key="2">
    <source>
        <dbReference type="EMBL" id="WDI03699.1"/>
    </source>
</evidence>
<dbReference type="InterPro" id="IPR013096">
    <property type="entry name" value="Cupin_2"/>
</dbReference>
<dbReference type="SUPFAM" id="SSF51182">
    <property type="entry name" value="RmlC-like cupins"/>
    <property type="match status" value="1"/>
</dbReference>
<reference evidence="2 3" key="1">
    <citation type="submission" date="2023-02" db="EMBL/GenBank/DDBJ databases">
        <title>Pathogen: clinical or host-associated sample.</title>
        <authorList>
            <person name="Hergert J."/>
            <person name="Casey R."/>
            <person name="Wagner J."/>
            <person name="Young E.L."/>
            <person name="Oakeson K.F."/>
        </authorList>
    </citation>
    <scope>NUCLEOTIDE SEQUENCE [LARGE SCALE GENOMIC DNA]</scope>
    <source>
        <strain evidence="2 3">2022CK-00829</strain>
    </source>
</reference>
<proteinExistence type="predicted"/>
<dbReference type="InterPro" id="IPR014710">
    <property type="entry name" value="RmlC-like_jellyroll"/>
</dbReference>
<name>A0ABY7XDB8_9BACL</name>
<dbReference type="Gene3D" id="2.60.120.10">
    <property type="entry name" value="Jelly Rolls"/>
    <property type="match status" value="1"/>
</dbReference>
<dbReference type="Proteomes" id="UP001221519">
    <property type="component" value="Chromosome"/>
</dbReference>
<protein>
    <submittedName>
        <fullName evidence="2">Cupin domain-containing protein</fullName>
    </submittedName>
</protein>
<gene>
    <name evidence="2" type="ORF">PUW25_07025</name>
</gene>
<evidence type="ECO:0000259" key="1">
    <source>
        <dbReference type="Pfam" id="PF07883"/>
    </source>
</evidence>
<accession>A0ABY7XDB8</accession>
<keyword evidence="3" id="KW-1185">Reference proteome</keyword>